<dbReference type="Proteomes" id="UP001054837">
    <property type="component" value="Unassembled WGS sequence"/>
</dbReference>
<feature type="compositionally biased region" description="Low complexity" evidence="1">
    <location>
        <begin position="36"/>
        <end position="45"/>
    </location>
</feature>
<dbReference type="EMBL" id="BPLQ01012194">
    <property type="protein sequence ID" value="GIY63588.1"/>
    <property type="molecule type" value="Genomic_DNA"/>
</dbReference>
<evidence type="ECO:0000256" key="1">
    <source>
        <dbReference type="SAM" id="MobiDB-lite"/>
    </source>
</evidence>
<feature type="compositionally biased region" description="Basic and acidic residues" evidence="1">
    <location>
        <begin position="11"/>
        <end position="31"/>
    </location>
</feature>
<feature type="compositionally biased region" description="Basic residues" evidence="1">
    <location>
        <begin position="1"/>
        <end position="10"/>
    </location>
</feature>
<gene>
    <name evidence="2" type="ORF">CDAR_442451</name>
</gene>
<feature type="region of interest" description="Disordered" evidence="1">
    <location>
        <begin position="1"/>
        <end position="66"/>
    </location>
</feature>
<protein>
    <submittedName>
        <fullName evidence="2">Uncharacterized protein</fullName>
    </submittedName>
</protein>
<proteinExistence type="predicted"/>
<feature type="compositionally biased region" description="Polar residues" evidence="1">
    <location>
        <begin position="48"/>
        <end position="66"/>
    </location>
</feature>
<feature type="region of interest" description="Disordered" evidence="1">
    <location>
        <begin position="224"/>
        <end position="244"/>
    </location>
</feature>
<keyword evidence="3" id="KW-1185">Reference proteome</keyword>
<accession>A0AAV4V166</accession>
<evidence type="ECO:0000313" key="3">
    <source>
        <dbReference type="Proteomes" id="UP001054837"/>
    </source>
</evidence>
<dbReference type="AlphaFoldDB" id="A0AAV4V166"/>
<comment type="caution">
    <text evidence="2">The sequence shown here is derived from an EMBL/GenBank/DDBJ whole genome shotgun (WGS) entry which is preliminary data.</text>
</comment>
<reference evidence="2 3" key="1">
    <citation type="submission" date="2021-06" db="EMBL/GenBank/DDBJ databases">
        <title>Caerostris darwini draft genome.</title>
        <authorList>
            <person name="Kono N."/>
            <person name="Arakawa K."/>
        </authorList>
    </citation>
    <scope>NUCLEOTIDE SEQUENCE [LARGE SCALE GENOMIC DNA]</scope>
</reference>
<organism evidence="2 3">
    <name type="scientific">Caerostris darwini</name>
    <dbReference type="NCBI Taxonomy" id="1538125"/>
    <lineage>
        <taxon>Eukaryota</taxon>
        <taxon>Metazoa</taxon>
        <taxon>Ecdysozoa</taxon>
        <taxon>Arthropoda</taxon>
        <taxon>Chelicerata</taxon>
        <taxon>Arachnida</taxon>
        <taxon>Araneae</taxon>
        <taxon>Araneomorphae</taxon>
        <taxon>Entelegynae</taxon>
        <taxon>Araneoidea</taxon>
        <taxon>Araneidae</taxon>
        <taxon>Caerostris</taxon>
    </lineage>
</organism>
<evidence type="ECO:0000313" key="2">
    <source>
        <dbReference type="EMBL" id="GIY63588.1"/>
    </source>
</evidence>
<sequence>MPPKGIAKRRLSNEHQKRQEDIRNESSEDRQSVYITETTTTTAEESMAKQQSSLESNRFSNLQTKQSQISEQMETAMHDNKRQRMCELYQRDKATEAQDQPEGRLEQTLGRMSRLGTVETGEQHERILEQQRACDRPITASETPEQLERRLKCQRIRLGQIGTTETREQHEKTLEQTRARMLRHRVVEEEHKRTLECHRIRYRRMKEIEMPEELERRLKRMHLGGKPTRAAETPEERGRGRNHQPLQKLSYRMSRMSVQPEVFIKQEPNEYDQQRSVSADMVFKDEFVVSDEDYSGSSVLVPPSFEPPFHVIFSMVCIGSSQKLDNGQ</sequence>
<name>A0AAV4V166_9ARAC</name>